<dbReference type="Proteomes" id="UP000623172">
    <property type="component" value="Unassembled WGS sequence"/>
</dbReference>
<proteinExistence type="predicted"/>
<organism evidence="1 2">
    <name type="scientific">Gehongia tenuis</name>
    <dbReference type="NCBI Taxonomy" id="2763655"/>
    <lineage>
        <taxon>Bacteria</taxon>
        <taxon>Bacillati</taxon>
        <taxon>Bacillota</taxon>
        <taxon>Clostridia</taxon>
        <taxon>Christensenellales</taxon>
        <taxon>Christensenellaceae</taxon>
        <taxon>Gehongia</taxon>
    </lineage>
</organism>
<evidence type="ECO:0000313" key="2">
    <source>
        <dbReference type="Proteomes" id="UP000623172"/>
    </source>
</evidence>
<keyword evidence="2" id="KW-1185">Reference proteome</keyword>
<reference evidence="1" key="1">
    <citation type="submission" date="2020-08" db="EMBL/GenBank/DDBJ databases">
        <title>Genome public.</title>
        <authorList>
            <person name="Liu C."/>
            <person name="Sun Q."/>
        </authorList>
    </citation>
    <scope>NUCLEOTIDE SEQUENCE</scope>
    <source>
        <strain evidence="1">NSJ-53</strain>
    </source>
</reference>
<dbReference type="InterPro" id="IPR038628">
    <property type="entry name" value="XkdM-like_sf"/>
</dbReference>
<dbReference type="RefSeq" id="WP_249314544.1">
    <property type="nucleotide sequence ID" value="NZ_JACRSR010000001.1"/>
</dbReference>
<name>A0A926HPU7_9FIRM</name>
<gene>
    <name evidence="1" type="ORF">H8696_01750</name>
</gene>
<comment type="caution">
    <text evidence="1">The sequence shown here is derived from an EMBL/GenBank/DDBJ whole genome shotgun (WGS) entry which is preliminary data.</text>
</comment>
<dbReference type="AlphaFoldDB" id="A0A926HPU7"/>
<dbReference type="InterPro" id="IPR018989">
    <property type="entry name" value="DUF2001"/>
</dbReference>
<protein>
    <submittedName>
        <fullName evidence="1">Phage tail tube protein</fullName>
    </submittedName>
</protein>
<dbReference type="Pfam" id="PF09393">
    <property type="entry name" value="DUF2001"/>
    <property type="match status" value="1"/>
</dbReference>
<dbReference type="EMBL" id="JACRSR010000001">
    <property type="protein sequence ID" value="MBC8530571.1"/>
    <property type="molecule type" value="Genomic_DNA"/>
</dbReference>
<sequence>MGYLKASDTLFGQEGRAYATIDGQVEEMFYIKRLTASVEKNKVKMATLGRRALQHKAAGYEGKGEMTIYYVTSLFRQIMCDYMKRGRDLYFDIQVTNEDPTSAAGRQTVVLKNVNLDSVVMAALDVEAEALEEDVSFTFDDVEILQSFTAPELG</sequence>
<dbReference type="Gene3D" id="2.30.110.40">
    <property type="entry name" value="Phage tail tube protein"/>
    <property type="match status" value="1"/>
</dbReference>
<evidence type="ECO:0000313" key="1">
    <source>
        <dbReference type="EMBL" id="MBC8530571.1"/>
    </source>
</evidence>
<dbReference type="SUPFAM" id="SSF69279">
    <property type="entry name" value="Phage tail proteins"/>
    <property type="match status" value="1"/>
</dbReference>
<accession>A0A926HPU7</accession>